<comment type="similarity">
    <text evidence="1">Belongs to the peptidase C40 family.</text>
</comment>
<organism evidence="6 7">
    <name type="scientific">Sphingomonas cavernae</name>
    <dbReference type="NCBI Taxonomy" id="2320861"/>
    <lineage>
        <taxon>Bacteria</taxon>
        <taxon>Pseudomonadati</taxon>
        <taxon>Pseudomonadota</taxon>
        <taxon>Alphaproteobacteria</taxon>
        <taxon>Sphingomonadales</taxon>
        <taxon>Sphingomonadaceae</taxon>
        <taxon>Sphingomonas</taxon>
    </lineage>
</organism>
<dbReference type="GO" id="GO:0006508">
    <property type="term" value="P:proteolysis"/>
    <property type="evidence" value="ECO:0007669"/>
    <property type="project" value="UniProtKB-KW"/>
</dbReference>
<dbReference type="InterPro" id="IPR041382">
    <property type="entry name" value="SH3_16"/>
</dbReference>
<evidence type="ECO:0000256" key="3">
    <source>
        <dbReference type="ARBA" id="ARBA00022801"/>
    </source>
</evidence>
<name>A0A418WNS8_9SPHN</name>
<keyword evidence="3" id="KW-0378">Hydrolase</keyword>
<dbReference type="InterPro" id="IPR038765">
    <property type="entry name" value="Papain-like_cys_pep_sf"/>
</dbReference>
<evidence type="ECO:0000313" key="7">
    <source>
        <dbReference type="Proteomes" id="UP000286100"/>
    </source>
</evidence>
<dbReference type="OrthoDB" id="9813368at2"/>
<evidence type="ECO:0000259" key="5">
    <source>
        <dbReference type="PROSITE" id="PS51935"/>
    </source>
</evidence>
<dbReference type="Gene3D" id="3.90.1720.10">
    <property type="entry name" value="endopeptidase domain like (from Nostoc punctiforme)"/>
    <property type="match status" value="1"/>
</dbReference>
<evidence type="ECO:0000256" key="1">
    <source>
        <dbReference type="ARBA" id="ARBA00007074"/>
    </source>
</evidence>
<dbReference type="PANTHER" id="PTHR47053:SF1">
    <property type="entry name" value="MUREIN DD-ENDOPEPTIDASE MEPH-RELATED"/>
    <property type="match status" value="1"/>
</dbReference>
<dbReference type="InterPro" id="IPR051202">
    <property type="entry name" value="Peptidase_C40"/>
</dbReference>
<gene>
    <name evidence="6" type="ORF">D3876_00455</name>
</gene>
<dbReference type="PROSITE" id="PS51935">
    <property type="entry name" value="NLPC_P60"/>
    <property type="match status" value="1"/>
</dbReference>
<evidence type="ECO:0000313" key="6">
    <source>
        <dbReference type="EMBL" id="RJF92898.1"/>
    </source>
</evidence>
<keyword evidence="4" id="KW-0788">Thiol protease</keyword>
<dbReference type="Gene3D" id="2.30.30.40">
    <property type="entry name" value="SH3 Domains"/>
    <property type="match status" value="1"/>
</dbReference>
<dbReference type="EMBL" id="QYUM01000002">
    <property type="protein sequence ID" value="RJF92898.1"/>
    <property type="molecule type" value="Genomic_DNA"/>
</dbReference>
<dbReference type="SUPFAM" id="SSF54001">
    <property type="entry name" value="Cysteine proteinases"/>
    <property type="match status" value="1"/>
</dbReference>
<proteinExistence type="inferred from homology"/>
<evidence type="ECO:0000256" key="4">
    <source>
        <dbReference type="ARBA" id="ARBA00022807"/>
    </source>
</evidence>
<keyword evidence="7" id="KW-1185">Reference proteome</keyword>
<dbReference type="PANTHER" id="PTHR47053">
    <property type="entry name" value="MUREIN DD-ENDOPEPTIDASE MEPH-RELATED"/>
    <property type="match status" value="1"/>
</dbReference>
<dbReference type="AlphaFoldDB" id="A0A418WNS8"/>
<feature type="domain" description="NlpC/P60" evidence="5">
    <location>
        <begin position="202"/>
        <end position="324"/>
    </location>
</feature>
<sequence length="324" mass="34071">MRTAAISSSHRRVKGQIFLKASVDSSPAEGTTRTPGSAGARKHFGLTGPSVVLDRRVNAVRGDIADIALAGTLFAPHYARPMERRCVVATAAVRAKANDDAELVSELLHGEAFEVIDLSGGWAWGYSAHDHYIGYVREEALGIARPGMWRVSARSATLRDAPAADAKAIGTLSMGAIVDGSVGDGWLLTDEGAIDRAELVEANTRLDPVDQAEKLLGAPYLMGGRSEHGIDCSALVQITLSFAGVATPRDSDQQAESLGQPLAAGSPLQRGDLAFFPGHVAIMLDAERIIHANGRAGAVSIEPLADLLARLPADDAAAMTVRRP</sequence>
<dbReference type="Pfam" id="PF00877">
    <property type="entry name" value="NLPC_P60"/>
    <property type="match status" value="1"/>
</dbReference>
<dbReference type="Pfam" id="PF18348">
    <property type="entry name" value="SH3_16"/>
    <property type="match status" value="1"/>
</dbReference>
<comment type="caution">
    <text evidence="6">The sequence shown here is derived from an EMBL/GenBank/DDBJ whole genome shotgun (WGS) entry which is preliminary data.</text>
</comment>
<protein>
    <recommendedName>
        <fullName evidence="5">NlpC/P60 domain-containing protein</fullName>
    </recommendedName>
</protein>
<reference evidence="6 7" key="1">
    <citation type="submission" date="2018-09" db="EMBL/GenBank/DDBJ databases">
        <authorList>
            <person name="Zhu H."/>
        </authorList>
    </citation>
    <scope>NUCLEOTIDE SEQUENCE [LARGE SCALE GENOMIC DNA]</scope>
    <source>
        <strain evidence="6 7">K2R01-6</strain>
    </source>
</reference>
<accession>A0A418WNS8</accession>
<keyword evidence="2" id="KW-0645">Protease</keyword>
<dbReference type="GO" id="GO:0008234">
    <property type="term" value="F:cysteine-type peptidase activity"/>
    <property type="evidence" value="ECO:0007669"/>
    <property type="project" value="UniProtKB-KW"/>
</dbReference>
<dbReference type="Proteomes" id="UP000286100">
    <property type="component" value="Unassembled WGS sequence"/>
</dbReference>
<evidence type="ECO:0000256" key="2">
    <source>
        <dbReference type="ARBA" id="ARBA00022670"/>
    </source>
</evidence>
<dbReference type="InterPro" id="IPR000064">
    <property type="entry name" value="NLP_P60_dom"/>
</dbReference>